<proteinExistence type="predicted"/>
<evidence type="ECO:0000313" key="1">
    <source>
        <dbReference type="EMBL" id="WXB04699.1"/>
    </source>
</evidence>
<evidence type="ECO:0000313" key="2">
    <source>
        <dbReference type="Proteomes" id="UP001374803"/>
    </source>
</evidence>
<dbReference type="RefSeq" id="WP_394834343.1">
    <property type="nucleotide sequence ID" value="NZ_CP089929.1"/>
</dbReference>
<accession>A0ABZ2L186</accession>
<sequence>MLFMSDKPEKTAPKVEAKLRKDFASAAPLPYDVLLEGVYQPGSLGQLAGDIANSVLADFLVGGTRPLHTIRFHVQTPRPVEVKVNVIKAQAVCIGSILFSTFVRKPVAGHAQLEDEKVFGKSKLVGEPAVAARLNDNKMLIGKLNKFARNKYLVGNTEILSKRFVDLRPIDGGHSLLSVGTMPRSKWFGLASTFDASEFVQIADLVEASL</sequence>
<name>A0ABZ2L186_9BACT</name>
<gene>
    <name evidence="1" type="ORF">LVJ94_48375</name>
</gene>
<protein>
    <submittedName>
        <fullName evidence="1">Uncharacterized protein</fullName>
    </submittedName>
</protein>
<reference evidence="1" key="1">
    <citation type="submission" date="2021-12" db="EMBL/GenBank/DDBJ databases">
        <title>Discovery of the Pendulisporaceae a myxobacterial family with distinct sporulation behavior and unique specialized metabolism.</title>
        <authorList>
            <person name="Garcia R."/>
            <person name="Popoff A."/>
            <person name="Bader C.D."/>
            <person name="Loehr J."/>
            <person name="Walesch S."/>
            <person name="Walt C."/>
            <person name="Boldt J."/>
            <person name="Bunk B."/>
            <person name="Haeckl F.J.F.P.J."/>
            <person name="Gunesch A.P."/>
            <person name="Birkelbach J."/>
            <person name="Nuebel U."/>
            <person name="Pietschmann T."/>
            <person name="Bach T."/>
            <person name="Mueller R."/>
        </authorList>
    </citation>
    <scope>NUCLEOTIDE SEQUENCE</scope>
    <source>
        <strain evidence="1">MSr11367</strain>
    </source>
</reference>
<dbReference type="Proteomes" id="UP001374803">
    <property type="component" value="Chromosome"/>
</dbReference>
<organism evidence="1 2">
    <name type="scientific">Pendulispora rubella</name>
    <dbReference type="NCBI Taxonomy" id="2741070"/>
    <lineage>
        <taxon>Bacteria</taxon>
        <taxon>Pseudomonadati</taxon>
        <taxon>Myxococcota</taxon>
        <taxon>Myxococcia</taxon>
        <taxon>Myxococcales</taxon>
        <taxon>Sorangiineae</taxon>
        <taxon>Pendulisporaceae</taxon>
        <taxon>Pendulispora</taxon>
    </lineage>
</organism>
<dbReference type="EMBL" id="CP089983">
    <property type="protein sequence ID" value="WXB04699.1"/>
    <property type="molecule type" value="Genomic_DNA"/>
</dbReference>
<keyword evidence="2" id="KW-1185">Reference proteome</keyword>